<feature type="region of interest" description="Disordered" evidence="1">
    <location>
        <begin position="680"/>
        <end position="701"/>
    </location>
</feature>
<proteinExistence type="predicted"/>
<sequence>MDAISVVLRLVDQLTGPARKAKEALTGIADAAKDVAATADGVTSATAAVTTATQASTSAAAAATAATKGATKAAEDAADASKKVTGAVTGTTGAATAAASAMASVADASKGAAKAGKDVAESSRKVTAAVRQSTGAAEAASRATQGLTARQFALGRAIINTQRRFRIAAPQINAAGHLLGLSMRGMALGIADAARTTVSLGRAAYWVGQRVVAATGISIAGVIALGRSYATTLDAQGKFAKQTGFSVQTLRELGFVAKRQDIPLETLNNGLETFQKRLGELKMRRGGLDKLLGRVDPKLRGKLRAEKDPSKAFDLVVDSMSRVKDPSKRMVLAQAAFGDAGAEMVRIALLGAEALAKMREEAQRLNGVLGENALGEAERFNDAVDNIGDTLLGLRDSIAATVLPIITPILEAVQELMLANRDAIATGIADAIVAISEAVKGFDWAKFAENVRAVAAAVQWAAESVGGFENLLIGLVAVPFIPAIGAILAGLAGIGSSVLWLGRIIASVFGKGGIGRAIAGAAVEGVAGLGRIGGASRRAGADLGGLGRRASGMRRLFALGGLFSIGSMILDDLTKTREQRLQAMRENWQWWSDLEQTLQNTSAGQYWQSMVDEVQRWKADIAATLSSVASDMVAVGKSWATSLGEGFRAGWQELVGWLSGAVANIKGMMPSFSLPDWLGGSDAPAATPGGETGAAPQAAPKTMGDVVNNVDQSRQTQQSVSVTNNVTVNATTNASPAAIGAAAAGAAERGTRRAMGGLHDGGEAGSTYQGAP</sequence>
<organism evidence="2 3">
    <name type="scientific">Starkeya nomas</name>
    <dbReference type="NCBI Taxonomy" id="2666134"/>
    <lineage>
        <taxon>Bacteria</taxon>
        <taxon>Pseudomonadati</taxon>
        <taxon>Pseudomonadota</taxon>
        <taxon>Alphaproteobacteria</taxon>
        <taxon>Hyphomicrobiales</taxon>
        <taxon>Xanthobacteraceae</taxon>
        <taxon>Starkeya</taxon>
    </lineage>
</organism>
<dbReference type="RefSeq" id="WP_159602312.1">
    <property type="nucleotide sequence ID" value="NZ_CACSAS010000030.1"/>
</dbReference>
<feature type="compositionally biased region" description="Low complexity" evidence="1">
    <location>
        <begin position="683"/>
        <end position="700"/>
    </location>
</feature>
<dbReference type="EMBL" id="CACSAS010000030">
    <property type="protein sequence ID" value="CAA0129355.1"/>
    <property type="molecule type" value="Genomic_DNA"/>
</dbReference>
<evidence type="ECO:0000313" key="3">
    <source>
        <dbReference type="Proteomes" id="UP000433050"/>
    </source>
</evidence>
<evidence type="ECO:0000313" key="2">
    <source>
        <dbReference type="EMBL" id="CAA0129355.1"/>
    </source>
</evidence>
<protein>
    <submittedName>
        <fullName evidence="2">Uncharacterized protein</fullName>
    </submittedName>
</protein>
<feature type="region of interest" description="Disordered" evidence="1">
    <location>
        <begin position="737"/>
        <end position="772"/>
    </location>
</feature>
<dbReference type="Proteomes" id="UP000433050">
    <property type="component" value="Unassembled WGS sequence"/>
</dbReference>
<name>A0A5S9R693_9HYPH</name>
<gene>
    <name evidence="2" type="ORF">STARVERO_04494</name>
</gene>
<feature type="compositionally biased region" description="Low complexity" evidence="1">
    <location>
        <begin position="737"/>
        <end position="757"/>
    </location>
</feature>
<dbReference type="AlphaFoldDB" id="A0A5S9R693"/>
<evidence type="ECO:0000256" key="1">
    <source>
        <dbReference type="SAM" id="MobiDB-lite"/>
    </source>
</evidence>
<accession>A0A5S9R693</accession>
<reference evidence="2 3" key="1">
    <citation type="submission" date="2019-12" db="EMBL/GenBank/DDBJ databases">
        <authorList>
            <person name="Reyes-Prieto M."/>
        </authorList>
    </citation>
    <scope>NUCLEOTIDE SEQUENCE [LARGE SCALE GENOMIC DNA]</scope>
    <source>
        <strain evidence="2">HF14-78462</strain>
    </source>
</reference>
<keyword evidence="3" id="KW-1185">Reference proteome</keyword>